<dbReference type="NCBIfam" id="TIGR00698">
    <property type="entry name" value="YeiH family putative sulfate export transporter"/>
    <property type="match status" value="1"/>
</dbReference>
<evidence type="ECO:0000313" key="8">
    <source>
        <dbReference type="EMBL" id="SUI54046.1"/>
    </source>
</evidence>
<keyword evidence="3" id="KW-1003">Cell membrane</keyword>
<keyword evidence="4 7" id="KW-0812">Transmembrane</keyword>
<evidence type="ECO:0000256" key="5">
    <source>
        <dbReference type="ARBA" id="ARBA00022989"/>
    </source>
</evidence>
<feature type="transmembrane region" description="Helical" evidence="7">
    <location>
        <begin position="183"/>
        <end position="205"/>
    </location>
</feature>
<feature type="transmembrane region" description="Helical" evidence="7">
    <location>
        <begin position="20"/>
        <end position="40"/>
    </location>
</feature>
<evidence type="ECO:0000256" key="4">
    <source>
        <dbReference type="ARBA" id="ARBA00022692"/>
    </source>
</evidence>
<comment type="similarity">
    <text evidence="2">Belongs to the UPF0324 family.</text>
</comment>
<gene>
    <name evidence="8" type="primary">yeiH_1</name>
    <name evidence="8" type="ORF">NCTC10211_02957</name>
</gene>
<reference evidence="8 9" key="1">
    <citation type="submission" date="2018-06" db="EMBL/GenBank/DDBJ databases">
        <authorList>
            <consortium name="Pathogen Informatics"/>
            <person name="Doyle S."/>
        </authorList>
    </citation>
    <scope>NUCLEOTIDE SEQUENCE [LARGE SCALE GENOMIC DNA]</scope>
    <source>
        <strain evidence="8 9">NCTC10211</strain>
    </source>
</reference>
<accession>A0A379Z2I1</accession>
<dbReference type="GO" id="GO:0005886">
    <property type="term" value="C:plasma membrane"/>
    <property type="evidence" value="ECO:0007669"/>
    <property type="project" value="UniProtKB-SubCell"/>
</dbReference>
<evidence type="ECO:0000256" key="6">
    <source>
        <dbReference type="ARBA" id="ARBA00023136"/>
    </source>
</evidence>
<organism evidence="8 9">
    <name type="scientific">Serratia marcescens</name>
    <dbReference type="NCBI Taxonomy" id="615"/>
    <lineage>
        <taxon>Bacteria</taxon>
        <taxon>Pseudomonadati</taxon>
        <taxon>Pseudomonadota</taxon>
        <taxon>Gammaproteobacteria</taxon>
        <taxon>Enterobacterales</taxon>
        <taxon>Yersiniaceae</taxon>
        <taxon>Serratia</taxon>
    </lineage>
</organism>
<evidence type="ECO:0000313" key="9">
    <source>
        <dbReference type="Proteomes" id="UP000254765"/>
    </source>
</evidence>
<proteinExistence type="inferred from homology"/>
<dbReference type="Proteomes" id="UP000254765">
    <property type="component" value="Unassembled WGS sequence"/>
</dbReference>
<evidence type="ECO:0000256" key="2">
    <source>
        <dbReference type="ARBA" id="ARBA00007977"/>
    </source>
</evidence>
<dbReference type="AlphaFoldDB" id="A0A379Z2I1"/>
<feature type="transmembrane region" description="Helical" evidence="7">
    <location>
        <begin position="81"/>
        <end position="102"/>
    </location>
</feature>
<dbReference type="PANTHER" id="PTHR30106">
    <property type="entry name" value="INNER MEMBRANE PROTEIN YEIH-RELATED"/>
    <property type="match status" value="1"/>
</dbReference>
<name>A0A379Z2I1_SERMA</name>
<keyword evidence="5 7" id="KW-1133">Transmembrane helix</keyword>
<feature type="transmembrane region" description="Helical" evidence="7">
    <location>
        <begin position="153"/>
        <end position="171"/>
    </location>
</feature>
<dbReference type="Pfam" id="PF03601">
    <property type="entry name" value="Cons_hypoth698"/>
    <property type="match status" value="1"/>
</dbReference>
<dbReference type="EMBL" id="UGYK01000002">
    <property type="protein sequence ID" value="SUI54046.1"/>
    <property type="molecule type" value="Genomic_DNA"/>
</dbReference>
<feature type="transmembrane region" description="Helical" evidence="7">
    <location>
        <begin position="217"/>
        <end position="237"/>
    </location>
</feature>
<feature type="transmembrane region" description="Helical" evidence="7">
    <location>
        <begin position="243"/>
        <end position="265"/>
    </location>
</feature>
<dbReference type="InterPro" id="IPR018383">
    <property type="entry name" value="UPF0324_pro"/>
</dbReference>
<evidence type="ECO:0000256" key="7">
    <source>
        <dbReference type="SAM" id="Phobius"/>
    </source>
</evidence>
<evidence type="ECO:0000256" key="3">
    <source>
        <dbReference type="ARBA" id="ARBA00022475"/>
    </source>
</evidence>
<protein>
    <submittedName>
        <fullName evidence="8">Uncharacterized protein</fullName>
    </submittedName>
</protein>
<keyword evidence="6 7" id="KW-0472">Membrane</keyword>
<feature type="transmembrane region" description="Helical" evidence="7">
    <location>
        <begin position="52"/>
        <end position="69"/>
    </location>
</feature>
<evidence type="ECO:0000256" key="1">
    <source>
        <dbReference type="ARBA" id="ARBA00004651"/>
    </source>
</evidence>
<dbReference type="PANTHER" id="PTHR30106:SF2">
    <property type="entry name" value="UPF0324 INNER MEMBRANE PROTEIN YEIH"/>
    <property type="match status" value="1"/>
</dbReference>
<comment type="subcellular location">
    <subcellularLocation>
        <location evidence="1">Cell membrane</location>
        <topology evidence="1">Multi-pass membrane protein</topology>
    </subcellularLocation>
</comment>
<sequence length="269" mass="28453">MGIILYGFRLTFQQIADVGASGIIIDALTLITTFLLACWLGKKVFGIDSQTAILIGAGSSICGAAAVMATEPVLKADSSKVAVAVSTVVVFGTLAIFVYPWLYQLNEHFQWLPFSQETFGIYAGSTIHEVAQVVAAGHAIGPDAENAAVIAKMIRVMMLAPFLLLLSGYISRGSAGKAEKSAITIPWFAVLFIAVAGLNSFNLLPATLVRHLITADTWMLAMAMAALGLTTHISAVRQAGVKPILLATLLFVWLLVGGGAINQLVQHLL</sequence>
<dbReference type="InterPro" id="IPR004630">
    <property type="entry name" value="UPF0324_YeiH-like"/>
</dbReference>